<proteinExistence type="predicted"/>
<organism evidence="1 2">
    <name type="scientific">Smallanthus sonchifolius</name>
    <dbReference type="NCBI Taxonomy" id="185202"/>
    <lineage>
        <taxon>Eukaryota</taxon>
        <taxon>Viridiplantae</taxon>
        <taxon>Streptophyta</taxon>
        <taxon>Embryophyta</taxon>
        <taxon>Tracheophyta</taxon>
        <taxon>Spermatophyta</taxon>
        <taxon>Magnoliopsida</taxon>
        <taxon>eudicotyledons</taxon>
        <taxon>Gunneridae</taxon>
        <taxon>Pentapetalae</taxon>
        <taxon>asterids</taxon>
        <taxon>campanulids</taxon>
        <taxon>Asterales</taxon>
        <taxon>Asteraceae</taxon>
        <taxon>Asteroideae</taxon>
        <taxon>Heliantheae alliance</taxon>
        <taxon>Millerieae</taxon>
        <taxon>Smallanthus</taxon>
    </lineage>
</organism>
<dbReference type="EMBL" id="CM042045">
    <property type="protein sequence ID" value="KAI3682348.1"/>
    <property type="molecule type" value="Genomic_DNA"/>
</dbReference>
<keyword evidence="2" id="KW-1185">Reference proteome</keyword>
<gene>
    <name evidence="1" type="ORF">L1987_82276</name>
</gene>
<name>A0ACB8YB40_9ASTR</name>
<dbReference type="Proteomes" id="UP001056120">
    <property type="component" value="Linkage Group LG28"/>
</dbReference>
<evidence type="ECO:0000313" key="2">
    <source>
        <dbReference type="Proteomes" id="UP001056120"/>
    </source>
</evidence>
<sequence>MMLFDACFILYYIQYIFGEKLENCEELKSNQIAFIHQDLFLLENFVDLDEVMKVVDVDFKIEAFICDNILASRRPKRSWFNVKSMFCAQKGYQEEYYSRADLNNVVPDHLISLLHLSLTRKPSSTMSLTHVEFCKGMWWFSVSVKLPPITVNDSTKAMLNLIAYEMCSRDASYDAWVTSYICFMDTLIDHPEDVTALHKAGVVENCLGCDEEVAKLFNEIRLI</sequence>
<comment type="caution">
    <text evidence="1">The sequence shown here is derived from an EMBL/GenBank/DDBJ whole genome shotgun (WGS) entry which is preliminary data.</text>
</comment>
<evidence type="ECO:0000313" key="1">
    <source>
        <dbReference type="EMBL" id="KAI3682348.1"/>
    </source>
</evidence>
<protein>
    <submittedName>
        <fullName evidence="1">Uncharacterized protein</fullName>
    </submittedName>
</protein>
<reference evidence="2" key="1">
    <citation type="journal article" date="2022" name="Mol. Ecol. Resour.">
        <title>The genomes of chicory, endive, great burdock and yacon provide insights into Asteraceae palaeo-polyploidization history and plant inulin production.</title>
        <authorList>
            <person name="Fan W."/>
            <person name="Wang S."/>
            <person name="Wang H."/>
            <person name="Wang A."/>
            <person name="Jiang F."/>
            <person name="Liu H."/>
            <person name="Zhao H."/>
            <person name="Xu D."/>
            <person name="Zhang Y."/>
        </authorList>
    </citation>
    <scope>NUCLEOTIDE SEQUENCE [LARGE SCALE GENOMIC DNA]</scope>
    <source>
        <strain evidence="2">cv. Yunnan</strain>
    </source>
</reference>
<reference evidence="1 2" key="2">
    <citation type="journal article" date="2022" name="Mol. Ecol. Resour.">
        <title>The genomes of chicory, endive, great burdock and yacon provide insights into Asteraceae paleo-polyploidization history and plant inulin production.</title>
        <authorList>
            <person name="Fan W."/>
            <person name="Wang S."/>
            <person name="Wang H."/>
            <person name="Wang A."/>
            <person name="Jiang F."/>
            <person name="Liu H."/>
            <person name="Zhao H."/>
            <person name="Xu D."/>
            <person name="Zhang Y."/>
        </authorList>
    </citation>
    <scope>NUCLEOTIDE SEQUENCE [LARGE SCALE GENOMIC DNA]</scope>
    <source>
        <strain evidence="2">cv. Yunnan</strain>
        <tissue evidence="1">Leaves</tissue>
    </source>
</reference>
<accession>A0ACB8YB40</accession>